<evidence type="ECO:0000256" key="5">
    <source>
        <dbReference type="ARBA" id="ARBA00023043"/>
    </source>
</evidence>
<dbReference type="GO" id="GO:0005886">
    <property type="term" value="C:plasma membrane"/>
    <property type="evidence" value="ECO:0007669"/>
    <property type="project" value="TreeGrafter"/>
</dbReference>
<keyword evidence="2 8" id="KW-0812">Transmembrane</keyword>
<evidence type="ECO:0000256" key="6">
    <source>
        <dbReference type="ARBA" id="ARBA00023136"/>
    </source>
</evidence>
<dbReference type="SUPFAM" id="SSF48403">
    <property type="entry name" value="Ankyrin repeat"/>
    <property type="match status" value="1"/>
</dbReference>
<feature type="transmembrane region" description="Helical" evidence="8">
    <location>
        <begin position="466"/>
        <end position="489"/>
    </location>
</feature>
<evidence type="ECO:0000256" key="7">
    <source>
        <dbReference type="PROSITE-ProRule" id="PRU00023"/>
    </source>
</evidence>
<keyword evidence="3" id="KW-0677">Repeat</keyword>
<keyword evidence="5 7" id="KW-0040">ANK repeat</keyword>
<dbReference type="Pfam" id="PF13637">
    <property type="entry name" value="Ank_4"/>
    <property type="match status" value="1"/>
</dbReference>
<feature type="transmembrane region" description="Helical" evidence="8">
    <location>
        <begin position="399"/>
        <end position="416"/>
    </location>
</feature>
<dbReference type="PANTHER" id="PTHR24186">
    <property type="entry name" value="PROTEIN PHOSPHATASE 1 REGULATORY SUBUNIT"/>
    <property type="match status" value="1"/>
</dbReference>
<evidence type="ECO:0000256" key="8">
    <source>
        <dbReference type="SAM" id="Phobius"/>
    </source>
</evidence>
<dbReference type="PANTHER" id="PTHR24186:SF37">
    <property type="entry name" value="PGG DOMAIN-CONTAINING PROTEIN"/>
    <property type="match status" value="1"/>
</dbReference>
<evidence type="ECO:0000256" key="1">
    <source>
        <dbReference type="ARBA" id="ARBA00004141"/>
    </source>
</evidence>
<dbReference type="Pfam" id="PF13962">
    <property type="entry name" value="PGG"/>
    <property type="match status" value="1"/>
</dbReference>
<feature type="transmembrane region" description="Helical" evidence="8">
    <location>
        <begin position="423"/>
        <end position="446"/>
    </location>
</feature>
<feature type="repeat" description="ANK" evidence="7">
    <location>
        <begin position="95"/>
        <end position="127"/>
    </location>
</feature>
<reference evidence="11" key="2">
    <citation type="submission" date="2025-08" db="UniProtKB">
        <authorList>
            <consortium name="RefSeq"/>
        </authorList>
    </citation>
    <scope>IDENTIFICATION</scope>
    <source>
        <tissue evidence="11">Leaf</tissue>
    </source>
</reference>
<evidence type="ECO:0000256" key="2">
    <source>
        <dbReference type="ARBA" id="ARBA00022692"/>
    </source>
</evidence>
<evidence type="ECO:0000256" key="4">
    <source>
        <dbReference type="ARBA" id="ARBA00022989"/>
    </source>
</evidence>
<proteinExistence type="predicted"/>
<keyword evidence="6 8" id="KW-0472">Membrane</keyword>
<dbReference type="InterPro" id="IPR026961">
    <property type="entry name" value="PGG_dom"/>
</dbReference>
<comment type="subcellular location">
    <subcellularLocation>
        <location evidence="1">Membrane</location>
        <topology evidence="1">Multi-pass membrane protein</topology>
    </subcellularLocation>
</comment>
<evidence type="ECO:0000313" key="10">
    <source>
        <dbReference type="Proteomes" id="UP000515151"/>
    </source>
</evidence>
<dbReference type="Proteomes" id="UP000515151">
    <property type="component" value="Chromosome 2"/>
</dbReference>
<dbReference type="Gene3D" id="1.25.40.20">
    <property type="entry name" value="Ankyrin repeat-containing domain"/>
    <property type="match status" value="2"/>
</dbReference>
<protein>
    <submittedName>
        <fullName evidence="11">Ankyrin repeat-containing protein BDA1-like</fullName>
    </submittedName>
</protein>
<organism evidence="10 11">
    <name type="scientific">Punica granatum</name>
    <name type="common">Pomegranate</name>
    <dbReference type="NCBI Taxonomy" id="22663"/>
    <lineage>
        <taxon>Eukaryota</taxon>
        <taxon>Viridiplantae</taxon>
        <taxon>Streptophyta</taxon>
        <taxon>Embryophyta</taxon>
        <taxon>Tracheophyta</taxon>
        <taxon>Spermatophyta</taxon>
        <taxon>Magnoliopsida</taxon>
        <taxon>eudicotyledons</taxon>
        <taxon>Gunneridae</taxon>
        <taxon>Pentapetalae</taxon>
        <taxon>rosids</taxon>
        <taxon>malvids</taxon>
        <taxon>Myrtales</taxon>
        <taxon>Lythraceae</taxon>
        <taxon>Punica</taxon>
    </lineage>
</organism>
<dbReference type="SMART" id="SM00248">
    <property type="entry name" value="ANK"/>
    <property type="match status" value="5"/>
</dbReference>
<dbReference type="InterPro" id="IPR002110">
    <property type="entry name" value="Ankyrin_rpt"/>
</dbReference>
<evidence type="ECO:0000313" key="11">
    <source>
        <dbReference type="RefSeq" id="XP_031383530.1"/>
    </source>
</evidence>
<dbReference type="Pfam" id="PF00023">
    <property type="entry name" value="Ank"/>
    <property type="match status" value="1"/>
</dbReference>
<sequence length="536" mass="59082">MMEKLEIAGGSSSPGSVLPGNCSTPAAALYDAAIAGSVAALDDLLKQYGKVILYRVSLTSFAESPLHLAALMGHLKFSRRLLELRPELASEQDSKKCTPLHLAAANGHDQIVKELLKANGKACLIQDREGRVPLHLAAMRGRIPVVRELLKSTLALESVKKKVDDGDSILHLCVKYHHLEVLKLLLGSTSDDGDVLKMTDSRGNTVFHLAVMLKQIEMVRFLLELPRVRTEVINITNRMGFTVLDVLNHSPKDFKSLEICEVLAATGAGAGAGAETVLLSQPRLTLTAEKRAEAGAVQVPAEAQVLVPKSWKARVWHFVKQIMEYSGDWMNDTKGSLMMVSSIIATCTFQAAIAPPGGVWQNDTTTATGACSNRVCVAGNAVLAYYYPDRYYEFMKYDMVSFLGSLVVLFLVISGFPLSNKFCLWLLCLVMSGTVTCLGYTFFKAMWLVVPGHMISKYNELKDGLYWVWAVTAGIVGLFLFVRMCYWLGRFEYKDAWRRLRRLGPSALKLVVDSSTHWKSHRADSSGRASKPELLC</sequence>
<name>A0A6P8CJT9_PUNGR</name>
<dbReference type="Pfam" id="PF12796">
    <property type="entry name" value="Ank_2"/>
    <property type="match status" value="1"/>
</dbReference>
<evidence type="ECO:0000256" key="3">
    <source>
        <dbReference type="ARBA" id="ARBA00022737"/>
    </source>
</evidence>
<reference evidence="10" key="1">
    <citation type="journal article" date="2020" name="Plant Biotechnol. J.">
        <title>The pomegranate (Punica granatum L.) draft genome dissects genetic divergence between soft- and hard-seeded cultivars.</title>
        <authorList>
            <person name="Luo X."/>
            <person name="Li H."/>
            <person name="Wu Z."/>
            <person name="Yao W."/>
            <person name="Zhao P."/>
            <person name="Cao D."/>
            <person name="Yu H."/>
            <person name="Li K."/>
            <person name="Poudel K."/>
            <person name="Zhao D."/>
            <person name="Zhang F."/>
            <person name="Xia X."/>
            <person name="Chen L."/>
            <person name="Wang Q."/>
            <person name="Jing D."/>
            <person name="Cao S."/>
        </authorList>
    </citation>
    <scope>NUCLEOTIDE SEQUENCE [LARGE SCALE GENOMIC DNA]</scope>
    <source>
        <strain evidence="10">cv. Tunisia</strain>
    </source>
</reference>
<gene>
    <name evidence="11" type="primary">LOC116197505</name>
</gene>
<accession>A0A6P8CJT9</accession>
<dbReference type="GeneID" id="116197505"/>
<dbReference type="RefSeq" id="XP_031383530.1">
    <property type="nucleotide sequence ID" value="XM_031527670.1"/>
</dbReference>
<dbReference type="AlphaFoldDB" id="A0A6P8CJT9"/>
<feature type="repeat" description="ANK" evidence="7">
    <location>
        <begin position="129"/>
        <end position="161"/>
    </location>
</feature>
<dbReference type="PROSITE" id="PS50297">
    <property type="entry name" value="ANK_REP_REGION"/>
    <property type="match status" value="2"/>
</dbReference>
<keyword evidence="10" id="KW-1185">Reference proteome</keyword>
<keyword evidence="4 8" id="KW-1133">Transmembrane helix</keyword>
<dbReference type="PROSITE" id="PS50088">
    <property type="entry name" value="ANK_REPEAT"/>
    <property type="match status" value="2"/>
</dbReference>
<feature type="domain" description="PGG" evidence="9">
    <location>
        <begin position="328"/>
        <end position="448"/>
    </location>
</feature>
<evidence type="ECO:0000259" key="9">
    <source>
        <dbReference type="Pfam" id="PF13962"/>
    </source>
</evidence>
<dbReference type="InterPro" id="IPR036770">
    <property type="entry name" value="Ankyrin_rpt-contain_sf"/>
</dbReference>
<dbReference type="OrthoDB" id="1567826at2759"/>